<evidence type="ECO:0000313" key="1">
    <source>
        <dbReference type="EMBL" id="QHU28679.1"/>
    </source>
</evidence>
<dbReference type="SUPFAM" id="SSF51197">
    <property type="entry name" value="Clavaminate synthase-like"/>
    <property type="match status" value="1"/>
</dbReference>
<evidence type="ECO:0008006" key="2">
    <source>
        <dbReference type="Google" id="ProtNLM"/>
    </source>
</evidence>
<organism evidence="1">
    <name type="scientific">viral metagenome</name>
    <dbReference type="NCBI Taxonomy" id="1070528"/>
    <lineage>
        <taxon>unclassified sequences</taxon>
        <taxon>metagenomes</taxon>
        <taxon>organismal metagenomes</taxon>
    </lineage>
</organism>
<dbReference type="InterPro" id="IPR008775">
    <property type="entry name" value="Phytyl_CoA_dOase-like"/>
</dbReference>
<protein>
    <recommendedName>
        <fullName evidence="2">Phytanoyl-CoA dioxygenase</fullName>
    </recommendedName>
</protein>
<reference evidence="1" key="1">
    <citation type="journal article" date="2020" name="Nature">
        <title>Giant virus diversity and host interactions through global metagenomics.</title>
        <authorList>
            <person name="Schulz F."/>
            <person name="Roux S."/>
            <person name="Paez-Espino D."/>
            <person name="Jungbluth S."/>
            <person name="Walsh D.A."/>
            <person name="Denef V.J."/>
            <person name="McMahon K.D."/>
            <person name="Konstantinidis K.T."/>
            <person name="Eloe-Fadrosh E.A."/>
            <person name="Kyrpides N.C."/>
            <person name="Woyke T."/>
        </authorList>
    </citation>
    <scope>NUCLEOTIDE SEQUENCE</scope>
    <source>
        <strain evidence="1">GVMAG-M-3300027791-30</strain>
    </source>
</reference>
<sequence length="259" mass="29950">MSTSDLLKNYERDGYIVLKKAMIKNECKKLVKNTIIPILHKKQIYLSKPESWKNKDGTKKHGKLIYGPKGGHIISKNNKHYKFPALFQSKKLNHIIDTIHSRNSRNQHWKYNHLAKQGLGWIHLRYPYYNYDNKEDNSVKCPEDSFHLDGLNYKNEINSRQSVVILPFITTVNKNEGGTAVIPGSHKLINDYTLRQNYKTNKNLDHIINNIVIKNSKKIIDVTGEQGDILLMHPHLVHSPSFAAINSKVRITFNLSTQK</sequence>
<name>A0A6C0LCK3_9ZZZZ</name>
<proteinExistence type="predicted"/>
<dbReference type="Gene3D" id="2.60.120.620">
    <property type="entry name" value="q2cbj1_9rhob like domain"/>
    <property type="match status" value="1"/>
</dbReference>
<dbReference type="AlphaFoldDB" id="A0A6C0LCK3"/>
<dbReference type="Pfam" id="PF05721">
    <property type="entry name" value="PhyH"/>
    <property type="match status" value="1"/>
</dbReference>
<dbReference type="EMBL" id="MN740474">
    <property type="protein sequence ID" value="QHU28679.1"/>
    <property type="molecule type" value="Genomic_DNA"/>
</dbReference>
<accession>A0A6C0LCK3</accession>